<dbReference type="SMART" id="SM00646">
    <property type="entry name" value="Ami_3"/>
    <property type="match status" value="1"/>
</dbReference>
<name>A0A934M533_9CLOT</name>
<dbReference type="RefSeq" id="WP_211144050.1">
    <property type="nucleotide sequence ID" value="NZ_JAEEGB010000030.1"/>
</dbReference>
<feature type="domain" description="MurNAc-LAA" evidence="1">
    <location>
        <begin position="391"/>
        <end position="501"/>
    </location>
</feature>
<evidence type="ECO:0000313" key="2">
    <source>
        <dbReference type="EMBL" id="MBI6874665.1"/>
    </source>
</evidence>
<dbReference type="Gene3D" id="3.40.50.12090">
    <property type="match status" value="2"/>
</dbReference>
<dbReference type="GO" id="GO:0009253">
    <property type="term" value="P:peptidoglycan catabolic process"/>
    <property type="evidence" value="ECO:0007669"/>
    <property type="project" value="InterPro"/>
</dbReference>
<protein>
    <submittedName>
        <fullName evidence="2">Cell wall-binding repeat-containing protein</fullName>
    </submittedName>
</protein>
<evidence type="ECO:0000313" key="3">
    <source>
        <dbReference type="Proteomes" id="UP000622687"/>
    </source>
</evidence>
<dbReference type="InterPro" id="IPR051922">
    <property type="entry name" value="Bact_Sporulation_Assoc"/>
</dbReference>
<dbReference type="InterPro" id="IPR007253">
    <property type="entry name" value="Cell_wall-bd_2"/>
</dbReference>
<keyword evidence="3" id="KW-1185">Reference proteome</keyword>
<reference evidence="2" key="1">
    <citation type="submission" date="2020-12" db="EMBL/GenBank/DDBJ databases">
        <title>Clostridium thailandense sp. nov., a novel acetogenic bacterium isolated from peat land soil in Thailand.</title>
        <authorList>
            <person name="Chaikitkaew S."/>
            <person name="Birkeland N.K."/>
        </authorList>
    </citation>
    <scope>NUCLEOTIDE SEQUENCE</scope>
    <source>
        <strain evidence="2">DSM 17425</strain>
    </source>
</reference>
<dbReference type="PANTHER" id="PTHR30032:SF8">
    <property type="entry name" value="GERMINATION-SPECIFIC N-ACETYLMURAMOYL-L-ALANINE AMIDASE"/>
    <property type="match status" value="1"/>
</dbReference>
<dbReference type="Gene3D" id="3.40.630.40">
    <property type="entry name" value="Zn-dependent exopeptidases"/>
    <property type="match status" value="1"/>
</dbReference>
<dbReference type="Proteomes" id="UP000622687">
    <property type="component" value="Unassembled WGS sequence"/>
</dbReference>
<dbReference type="Pfam" id="PF01520">
    <property type="entry name" value="Amidase_3"/>
    <property type="match status" value="1"/>
</dbReference>
<dbReference type="Pfam" id="PF04122">
    <property type="entry name" value="CW_binding_2"/>
    <property type="match status" value="3"/>
</dbReference>
<dbReference type="SUPFAM" id="SSF53187">
    <property type="entry name" value="Zn-dependent exopeptidases"/>
    <property type="match status" value="1"/>
</dbReference>
<dbReference type="PANTHER" id="PTHR30032">
    <property type="entry name" value="N-ACETYLMURAMOYL-L-ALANINE AMIDASE-RELATED"/>
    <property type="match status" value="1"/>
</dbReference>
<evidence type="ECO:0000259" key="1">
    <source>
        <dbReference type="SMART" id="SM00646"/>
    </source>
</evidence>
<dbReference type="CDD" id="cd02696">
    <property type="entry name" value="MurNAc-LAA"/>
    <property type="match status" value="1"/>
</dbReference>
<organism evidence="2 3">
    <name type="scientific">Clostridium aciditolerans</name>
    <dbReference type="NCBI Taxonomy" id="339861"/>
    <lineage>
        <taxon>Bacteria</taxon>
        <taxon>Bacillati</taxon>
        <taxon>Bacillota</taxon>
        <taxon>Clostridia</taxon>
        <taxon>Eubacteriales</taxon>
        <taxon>Clostridiaceae</taxon>
        <taxon>Clostridium</taxon>
    </lineage>
</organism>
<gene>
    <name evidence="2" type="ORF">I6U51_18510</name>
</gene>
<proteinExistence type="predicted"/>
<accession>A0A934M533</accession>
<dbReference type="InterPro" id="IPR002508">
    <property type="entry name" value="MurNAc-LAA_cat"/>
</dbReference>
<dbReference type="AlphaFoldDB" id="A0A934M533"/>
<dbReference type="EMBL" id="JAEEGB010000030">
    <property type="protein sequence ID" value="MBI6874665.1"/>
    <property type="molecule type" value="Genomic_DNA"/>
</dbReference>
<sequence length="505" mass="53120">MFSRKNFLLTFLAVLFITFLPTIKVSAAPTIQRFGGSDRYETSIKVSQNNWQKSDYVILVSGEDFPDALSAAPLAKKYNAPILLNSGNSLKDSVKSEIVRLGVKNVMIVGGTGVMPTSIESQLSSMGIKSSRLQGQDRYETSVEVAKNIGTGNGIIVASGENFPDAVSVASIAAVKQMPILLTPKDGLPEVTAKFISSNNASSGYIVGGTGVVSDSAASSLGNYKRLSGQDRYETNSAIINEFASNISFNTVYVANGEGFADALSGSAAAAKTSSPVVLVHNSNGSQQPIVKSNIKSIYTINVLGGTGVVADYVIQNLITGPTIITIDPGHGGYDSGAVGPNGTYEKNVTLSVSLKVGKILQQNGIGVVYTRTSDNVPWPADVVQDLQTRCDISDNAGANYFVAIHTNSADASGARGTETYYYDGSSAGQKLAQAIQTELINSTGFVDRGIKTANFYVLKNTAAPSVLVELGFISNPTEEALLASDSFQNKLAQSIANGIIKTVR</sequence>
<dbReference type="GO" id="GO:0008745">
    <property type="term" value="F:N-acetylmuramoyl-L-alanine amidase activity"/>
    <property type="evidence" value="ECO:0007669"/>
    <property type="project" value="InterPro"/>
</dbReference>
<comment type="caution">
    <text evidence="2">The sequence shown here is derived from an EMBL/GenBank/DDBJ whole genome shotgun (WGS) entry which is preliminary data.</text>
</comment>